<reference evidence="1 2" key="1">
    <citation type="submission" date="2018-12" db="EMBL/GenBank/DDBJ databases">
        <title>The genome sequences of Variovorax guangxiensis DSM 27352.</title>
        <authorList>
            <person name="Gao J."/>
            <person name="Sun J."/>
        </authorList>
    </citation>
    <scope>NUCLEOTIDE SEQUENCE [LARGE SCALE GENOMIC DNA]</scope>
    <source>
        <strain evidence="1 2">DSM 27352</strain>
    </source>
</reference>
<dbReference type="Proteomes" id="UP000281118">
    <property type="component" value="Unassembled WGS sequence"/>
</dbReference>
<evidence type="ECO:0000313" key="1">
    <source>
        <dbReference type="EMBL" id="RUR71236.1"/>
    </source>
</evidence>
<dbReference type="SUPFAM" id="SSF103196">
    <property type="entry name" value="Roadblock/LC7 domain"/>
    <property type="match status" value="1"/>
</dbReference>
<organism evidence="1 2">
    <name type="scientific">Variovorax guangxiensis</name>
    <dbReference type="NCBI Taxonomy" id="1775474"/>
    <lineage>
        <taxon>Bacteria</taxon>
        <taxon>Pseudomonadati</taxon>
        <taxon>Pseudomonadota</taxon>
        <taxon>Betaproteobacteria</taxon>
        <taxon>Burkholderiales</taxon>
        <taxon>Comamonadaceae</taxon>
        <taxon>Variovorax</taxon>
    </lineage>
</organism>
<evidence type="ECO:0000313" key="2">
    <source>
        <dbReference type="Proteomes" id="UP000281118"/>
    </source>
</evidence>
<evidence type="ECO:0008006" key="3">
    <source>
        <dbReference type="Google" id="ProtNLM"/>
    </source>
</evidence>
<sequence>MRREVQKLFDELNGVTAVVVTTIDGYDVASATRGFVDPSRVAAMSSSIAAIGQVVSQEAQIGPNRTMMIVTELGLAVFHRVHRADGELIISVLAREDAVLALVAHRTSQLAKMLTDA</sequence>
<protein>
    <recommendedName>
        <fullName evidence="3">Roadblock/LAMTOR2 domain-containing protein</fullName>
    </recommendedName>
</protein>
<name>A0A3S1A741_9BURK</name>
<dbReference type="EMBL" id="RXFT01000019">
    <property type="protein sequence ID" value="RUR71236.1"/>
    <property type="molecule type" value="Genomic_DNA"/>
</dbReference>
<dbReference type="AlphaFoldDB" id="A0A3S1A741"/>
<dbReference type="OrthoDB" id="8859064at2"/>
<proteinExistence type="predicted"/>
<gene>
    <name evidence="1" type="ORF">EJP67_29750</name>
</gene>
<comment type="caution">
    <text evidence="1">The sequence shown here is derived from an EMBL/GenBank/DDBJ whole genome shotgun (WGS) entry which is preliminary data.</text>
</comment>
<accession>A0A3S1A741</accession>
<dbReference type="Gene3D" id="3.30.450.30">
    <property type="entry name" value="Dynein light chain 2a, cytoplasmic"/>
    <property type="match status" value="1"/>
</dbReference>